<comment type="caution">
    <text evidence="10">The sequence shown here is derived from an EMBL/GenBank/DDBJ whole genome shotgun (WGS) entry which is preliminary data.</text>
</comment>
<keyword evidence="3 8" id="KW-0369">Histidine metabolism</keyword>
<dbReference type="EC" id="4.3.1.3" evidence="2 6"/>
<dbReference type="InterPro" id="IPR008948">
    <property type="entry name" value="L-Aspartase-like"/>
</dbReference>
<dbReference type="Gene3D" id="1.20.200.10">
    <property type="entry name" value="Fumarase/aspartase (Central domain)"/>
    <property type="match status" value="1"/>
</dbReference>
<comment type="catalytic activity">
    <reaction evidence="5 8">
        <text>L-histidine = trans-urocanate + NH4(+)</text>
        <dbReference type="Rhea" id="RHEA:21232"/>
        <dbReference type="ChEBI" id="CHEBI:17771"/>
        <dbReference type="ChEBI" id="CHEBI:28938"/>
        <dbReference type="ChEBI" id="CHEBI:57595"/>
        <dbReference type="EC" id="4.3.1.3"/>
    </reaction>
</comment>
<comment type="subcellular location">
    <subcellularLocation>
        <location evidence="9">Cytoplasm</location>
    </subcellularLocation>
</comment>
<dbReference type="NCBIfam" id="NF006871">
    <property type="entry name" value="PRK09367.1"/>
    <property type="match status" value="1"/>
</dbReference>
<evidence type="ECO:0000313" key="10">
    <source>
        <dbReference type="EMBL" id="MCP2330121.1"/>
    </source>
</evidence>
<gene>
    <name evidence="10" type="ORF">G443_000391</name>
</gene>
<dbReference type="EMBL" id="AUBJ02000001">
    <property type="protein sequence ID" value="MCP2330121.1"/>
    <property type="molecule type" value="Genomic_DNA"/>
</dbReference>
<evidence type="ECO:0000256" key="1">
    <source>
        <dbReference type="ARBA" id="ARBA00005113"/>
    </source>
</evidence>
<evidence type="ECO:0000256" key="5">
    <source>
        <dbReference type="ARBA" id="ARBA00049269"/>
    </source>
</evidence>
<keyword evidence="11" id="KW-1185">Reference proteome</keyword>
<evidence type="ECO:0000256" key="9">
    <source>
        <dbReference type="RuleBase" id="RU004480"/>
    </source>
</evidence>
<dbReference type="Gene3D" id="1.10.275.10">
    <property type="entry name" value="Fumarase/aspartase (N-terminal domain)"/>
    <property type="match status" value="1"/>
</dbReference>
<sequence length="511" mass="53196">MEPVLVGGSVLTERDVVGVARSGRRVAFAPGTEERVRQGRRRLTDAEHAYGVATGLGALAGTPVPAADRARAQHHAIRSHAAGAGAEVERDVVRALMLLRLRTLASGRTGVRPAIAVALADLLNADLTPVVREYGSLGCSGDLAPLAHVALALVGEGTVRDEKGVELPAREALRGAGLRPVEPREKEGLSLINGTEGMLGQLCLSNTDLSLLLSTADLAAAMTVEALLGSPDPFDEAVQTLRPHPGQRESAENLRWLLAGSALTAPPTGPGQATATVQDAYSLRCWPQVAGSARDTLGHARLVADRELAAVVDNPVLVGDGRLLSNGNFHGAPIAHVLDFLAVVVADVASISERRTDRLLDPARNRELPAFLAHEPGIDSGHMIAQYTQAAVVAELKRLAVPASVDSLPTSGMQEDHVSMGWGAARKLRRAVEGLRLVLGVEILVAARALDLRGRSLLAPATSAVVAALRGHVAGPGPDRFLAPEIEAATALVAEGTLVGVAAEAVGRPLH</sequence>
<dbReference type="SUPFAM" id="SSF48557">
    <property type="entry name" value="L-aspartase-like"/>
    <property type="match status" value="1"/>
</dbReference>
<organism evidence="10 11">
    <name type="scientific">Actinoalloteichus caeruleus DSM 43889</name>
    <dbReference type="NCBI Taxonomy" id="1120930"/>
    <lineage>
        <taxon>Bacteria</taxon>
        <taxon>Bacillati</taxon>
        <taxon>Actinomycetota</taxon>
        <taxon>Actinomycetes</taxon>
        <taxon>Pseudonocardiales</taxon>
        <taxon>Pseudonocardiaceae</taxon>
        <taxon>Actinoalloteichus</taxon>
        <taxon>Actinoalloteichus cyanogriseus</taxon>
    </lineage>
</organism>
<protein>
    <recommendedName>
        <fullName evidence="2 6">Histidine ammonia-lyase</fullName>
        <ecNumber evidence="2 6">4.3.1.3</ecNumber>
    </recommendedName>
</protein>
<dbReference type="InterPro" id="IPR022313">
    <property type="entry name" value="Phe/His_NH3-lyase_AS"/>
</dbReference>
<proteinExistence type="inferred from homology"/>
<accession>A0ABT1JD79</accession>
<evidence type="ECO:0000256" key="6">
    <source>
        <dbReference type="NCBIfam" id="TIGR01225"/>
    </source>
</evidence>
<name>A0ABT1JD79_ACTCY</name>
<dbReference type="InterPro" id="IPR024083">
    <property type="entry name" value="Fumarase/histidase_N"/>
</dbReference>
<dbReference type="InterPro" id="IPR001106">
    <property type="entry name" value="Aromatic_Lyase"/>
</dbReference>
<reference evidence="10 11" key="1">
    <citation type="submission" date="2022-06" db="EMBL/GenBank/DDBJ databases">
        <title>Genomic Encyclopedia of Type Strains, Phase I: the one thousand microbial genomes (KMG-I) project.</title>
        <authorList>
            <person name="Kyrpides N."/>
        </authorList>
    </citation>
    <scope>NUCLEOTIDE SEQUENCE [LARGE SCALE GENOMIC DNA]</scope>
    <source>
        <strain evidence="10 11">DSM 43889</strain>
    </source>
</reference>
<dbReference type="NCBIfam" id="TIGR01225">
    <property type="entry name" value="hutH"/>
    <property type="match status" value="1"/>
</dbReference>
<comment type="similarity">
    <text evidence="7">Belongs to the PAL/histidase family.</text>
</comment>
<comment type="pathway">
    <text evidence="1 8">Amino-acid degradation; L-histidine degradation into L-glutamate; N-formimidoyl-L-glutamate from L-histidine: step 1/3.</text>
</comment>
<evidence type="ECO:0000256" key="3">
    <source>
        <dbReference type="ARBA" id="ARBA00022808"/>
    </source>
</evidence>
<dbReference type="PROSITE" id="PS00488">
    <property type="entry name" value="PAL_HISTIDASE"/>
    <property type="match status" value="1"/>
</dbReference>
<evidence type="ECO:0000256" key="4">
    <source>
        <dbReference type="ARBA" id="ARBA00023239"/>
    </source>
</evidence>
<dbReference type="InterPro" id="IPR005921">
    <property type="entry name" value="HutH"/>
</dbReference>
<keyword evidence="4 7" id="KW-0456">Lyase</keyword>
<evidence type="ECO:0000256" key="2">
    <source>
        <dbReference type="ARBA" id="ARBA00012994"/>
    </source>
</evidence>
<evidence type="ECO:0000256" key="8">
    <source>
        <dbReference type="RuleBase" id="RU004479"/>
    </source>
</evidence>
<dbReference type="CDD" id="cd00332">
    <property type="entry name" value="PAL-HAL"/>
    <property type="match status" value="1"/>
</dbReference>
<dbReference type="PANTHER" id="PTHR10362">
    <property type="entry name" value="HISTIDINE AMMONIA-LYASE"/>
    <property type="match status" value="1"/>
</dbReference>
<dbReference type="RefSeq" id="WP_026420684.1">
    <property type="nucleotide sequence ID" value="NZ_AUBJ02000001.1"/>
</dbReference>
<evidence type="ECO:0000313" key="11">
    <source>
        <dbReference type="Proteomes" id="UP000791080"/>
    </source>
</evidence>
<dbReference type="Proteomes" id="UP000791080">
    <property type="component" value="Unassembled WGS sequence"/>
</dbReference>
<evidence type="ECO:0000256" key="7">
    <source>
        <dbReference type="RuleBase" id="RU003954"/>
    </source>
</evidence>
<dbReference type="Pfam" id="PF00221">
    <property type="entry name" value="Lyase_aromatic"/>
    <property type="match status" value="1"/>
</dbReference>